<protein>
    <submittedName>
        <fullName evidence="2">Uncharacterized protein</fullName>
    </submittedName>
</protein>
<accession>A0A151Z551</accession>
<organism evidence="2 3">
    <name type="scientific">Tieghemostelium lacteum</name>
    <name type="common">Slime mold</name>
    <name type="synonym">Dictyostelium lacteum</name>
    <dbReference type="NCBI Taxonomy" id="361077"/>
    <lineage>
        <taxon>Eukaryota</taxon>
        <taxon>Amoebozoa</taxon>
        <taxon>Evosea</taxon>
        <taxon>Eumycetozoa</taxon>
        <taxon>Dictyostelia</taxon>
        <taxon>Dictyosteliales</taxon>
        <taxon>Raperosteliaceae</taxon>
        <taxon>Tieghemostelium</taxon>
    </lineage>
</organism>
<comment type="caution">
    <text evidence="2">The sequence shown here is derived from an EMBL/GenBank/DDBJ whole genome shotgun (WGS) entry which is preliminary data.</text>
</comment>
<keyword evidence="3" id="KW-1185">Reference proteome</keyword>
<sequence>MSKAKKSSNFYNNKFYDESIELYCNDNHWNIPQNIQNQPARSKLQSEIFSKVETEKKNIEVKIPLKDWIAMLDEQNTKNAIQYSIEKATYKAVAEFYNVEFTCTFDILVFASKQRIPLLPSSLALKNSHFKYSEHLHSEPRQDDKESCVGLHLDAHSFHPERPGRYIVTLDILCNFLTPKKNGVGLSIPMSTNNSIDITVFKKVQISVVEPAIRSKPGDTKLYNQDNTVISTRHTSFPPCSYIKIQWIDFDDEEEGESSSNSPISQMINNNNNNSATGLTISRAQQGDNAVVATPEKTKATVQQYTLLSVDEGVIVITNSFKYSVVSGSLSSLEVIVGSNVKVLSIEGPNIKKWDCNPILPLVNVSDKDSQSSSQFSEQLIKVQMSSPVETDYILRIISEIEMEGPSGTVQLTSIRAKGSEITREKGFLVVESIATVEVEQLTKDGLTLIDKSELPETLVDYSVGPLLLSYKFLDPRFKLEFKVIKHQDLSVLVAICDAAHYMATLSNEGSLLYKLVFRIKNTSQQYIRIQIPHEFNIWSTIVDGSAVKPGLENQKTVMIPLKKSSGAEKGVQKPFTVEILYKHTNGLDLLNQGNLDLLFPEIDIPISQLFVSLYLPSDYKYGKFSGNVKQVQYFSRTPPTDSEPQYQGALVPAGRGGGIHRAPQMQMQQQAFMSNANPQFNNALNIQSQSQMLRTNSNDDFDDDDDGMIERIPSLKKDEGTVGLKPVMVNLPLVGTKIMLQQLLLLQVPISITTNYKLKKSCC</sequence>
<dbReference type="FunCoup" id="A0A151Z551">
    <property type="interactions" value="1"/>
</dbReference>
<evidence type="ECO:0000313" key="3">
    <source>
        <dbReference type="Proteomes" id="UP000076078"/>
    </source>
</evidence>
<gene>
    <name evidence="2" type="ORF">DLAC_10321</name>
</gene>
<name>A0A151Z551_TIELA</name>
<dbReference type="Proteomes" id="UP000076078">
    <property type="component" value="Unassembled WGS sequence"/>
</dbReference>
<proteinExistence type="predicted"/>
<evidence type="ECO:0000313" key="2">
    <source>
        <dbReference type="EMBL" id="KYQ89090.1"/>
    </source>
</evidence>
<feature type="compositionally biased region" description="Low complexity" evidence="1">
    <location>
        <begin position="258"/>
        <end position="275"/>
    </location>
</feature>
<dbReference type="OrthoDB" id="17995at2759"/>
<dbReference type="EMBL" id="LODT01000042">
    <property type="protein sequence ID" value="KYQ89090.1"/>
    <property type="molecule type" value="Genomic_DNA"/>
</dbReference>
<feature type="region of interest" description="Disordered" evidence="1">
    <location>
        <begin position="254"/>
        <end position="278"/>
    </location>
</feature>
<evidence type="ECO:0000256" key="1">
    <source>
        <dbReference type="SAM" id="MobiDB-lite"/>
    </source>
</evidence>
<dbReference type="OMA" id="GRNIKNW"/>
<reference evidence="2 3" key="1">
    <citation type="submission" date="2015-12" db="EMBL/GenBank/DDBJ databases">
        <title>Dictyostelia acquired genes for synthesis and detection of signals that induce cell-type specialization by lateral gene transfer from prokaryotes.</title>
        <authorList>
            <person name="Gloeckner G."/>
            <person name="Schaap P."/>
        </authorList>
    </citation>
    <scope>NUCLEOTIDE SEQUENCE [LARGE SCALE GENOMIC DNA]</scope>
    <source>
        <strain evidence="2 3">TK</strain>
    </source>
</reference>
<dbReference type="InParanoid" id="A0A151Z551"/>
<dbReference type="AlphaFoldDB" id="A0A151Z551"/>